<sequence length="113" mass="12078">MRTLWTLRSGNPLRALDAGTVKCAARPCLPMLWSQVGGVITAGWLLPALGADRRLHSGRDGARHGGVRVGRGEDGLRREPGCQDHGTDPGGNTHMHGTAQWSRIAHKCPQPDG</sequence>
<feature type="region of interest" description="Disordered" evidence="1">
    <location>
        <begin position="56"/>
        <end position="97"/>
    </location>
</feature>
<organism evidence="2 3">
    <name type="scientific">Luedemannella helvata</name>
    <dbReference type="NCBI Taxonomy" id="349315"/>
    <lineage>
        <taxon>Bacteria</taxon>
        <taxon>Bacillati</taxon>
        <taxon>Actinomycetota</taxon>
        <taxon>Actinomycetes</taxon>
        <taxon>Micromonosporales</taxon>
        <taxon>Micromonosporaceae</taxon>
        <taxon>Luedemannella</taxon>
    </lineage>
</organism>
<reference evidence="2 3" key="1">
    <citation type="journal article" date="2019" name="Int. J. Syst. Evol. Microbiol.">
        <title>The Global Catalogue of Microorganisms (GCM) 10K type strain sequencing project: providing services to taxonomists for standard genome sequencing and annotation.</title>
        <authorList>
            <consortium name="The Broad Institute Genomics Platform"/>
            <consortium name="The Broad Institute Genome Sequencing Center for Infectious Disease"/>
            <person name="Wu L."/>
            <person name="Ma J."/>
        </authorList>
    </citation>
    <scope>NUCLEOTIDE SEQUENCE [LARGE SCALE GENOMIC DNA]</scope>
    <source>
        <strain evidence="2 3">JCM 13249</strain>
    </source>
</reference>
<name>A0ABN2KPM2_9ACTN</name>
<dbReference type="EMBL" id="BAAALS010000016">
    <property type="protein sequence ID" value="GAA1761085.1"/>
    <property type="molecule type" value="Genomic_DNA"/>
</dbReference>
<keyword evidence="3" id="KW-1185">Reference proteome</keyword>
<feature type="compositionally biased region" description="Basic and acidic residues" evidence="1">
    <location>
        <begin position="70"/>
        <end position="87"/>
    </location>
</feature>
<evidence type="ECO:0000313" key="3">
    <source>
        <dbReference type="Proteomes" id="UP001500655"/>
    </source>
</evidence>
<accession>A0ABN2KPM2</accession>
<dbReference type="Proteomes" id="UP001500655">
    <property type="component" value="Unassembled WGS sequence"/>
</dbReference>
<protein>
    <submittedName>
        <fullName evidence="2">Uncharacterized protein</fullName>
    </submittedName>
</protein>
<evidence type="ECO:0000313" key="2">
    <source>
        <dbReference type="EMBL" id="GAA1761085.1"/>
    </source>
</evidence>
<proteinExistence type="predicted"/>
<gene>
    <name evidence="2" type="ORF">GCM10009681_35330</name>
</gene>
<comment type="caution">
    <text evidence="2">The sequence shown here is derived from an EMBL/GenBank/DDBJ whole genome shotgun (WGS) entry which is preliminary data.</text>
</comment>
<evidence type="ECO:0000256" key="1">
    <source>
        <dbReference type="SAM" id="MobiDB-lite"/>
    </source>
</evidence>